<comment type="caution">
    <text evidence="1">The sequence shown here is derived from an EMBL/GenBank/DDBJ whole genome shotgun (WGS) entry which is preliminary data.</text>
</comment>
<name>A0A5J4SKC1_9ZZZZ</name>
<reference evidence="1" key="1">
    <citation type="submission" date="2019-03" db="EMBL/GenBank/DDBJ databases">
        <title>Single cell metagenomics reveals metabolic interactions within the superorganism composed of flagellate Streblomastix strix and complex community of Bacteroidetes bacteria on its surface.</title>
        <authorList>
            <person name="Treitli S.C."/>
            <person name="Kolisko M."/>
            <person name="Husnik F."/>
            <person name="Keeling P."/>
            <person name="Hampl V."/>
        </authorList>
    </citation>
    <scope>NUCLEOTIDE SEQUENCE</scope>
    <source>
        <strain evidence="1">STM</strain>
    </source>
</reference>
<protein>
    <submittedName>
        <fullName evidence="1">Uncharacterized protein</fullName>
    </submittedName>
</protein>
<gene>
    <name evidence="1" type="ORF">EZS27_006223</name>
</gene>
<proteinExistence type="predicted"/>
<dbReference type="AlphaFoldDB" id="A0A5J4SKC1"/>
<accession>A0A5J4SKC1</accession>
<dbReference type="EMBL" id="SNRY01000137">
    <property type="protein sequence ID" value="KAA6346252.1"/>
    <property type="molecule type" value="Genomic_DNA"/>
</dbReference>
<sequence>MKNSFYFSVFFTKYAYGGRKVNRHCRCAGACHSLYNNERIYNRNIIRFSSKYDREKVGNGLSILPKNHLDKYFLTKVTPDAGTDETNTDTYYYTKKTVRKNICKQRLRLSLLRVTTVELNIIWQDSNEKENARAKRNT</sequence>
<organism evidence="1">
    <name type="scientific">termite gut metagenome</name>
    <dbReference type="NCBI Taxonomy" id="433724"/>
    <lineage>
        <taxon>unclassified sequences</taxon>
        <taxon>metagenomes</taxon>
        <taxon>organismal metagenomes</taxon>
    </lineage>
</organism>
<evidence type="ECO:0000313" key="1">
    <source>
        <dbReference type="EMBL" id="KAA6346252.1"/>
    </source>
</evidence>